<comment type="caution">
    <text evidence="1">The sequence shown here is derived from an EMBL/GenBank/DDBJ whole genome shotgun (WGS) entry which is preliminary data.</text>
</comment>
<gene>
    <name evidence="1" type="ORF">WJX75_009717</name>
</gene>
<evidence type="ECO:0000313" key="2">
    <source>
        <dbReference type="Proteomes" id="UP001491310"/>
    </source>
</evidence>
<keyword evidence="2" id="KW-1185">Reference proteome</keyword>
<dbReference type="PANTHER" id="PTHR30545:SF2">
    <property type="entry name" value="SUGAR FERMENTATION STIMULATION PROTEIN A"/>
    <property type="match status" value="1"/>
</dbReference>
<dbReference type="InterPro" id="IPR005224">
    <property type="entry name" value="SfsA"/>
</dbReference>
<sequence length="405" mass="45286">MASKGTLSKLSGFAAAFTRPFGVRPPPPAVRICGRSYSTKYPLPACSPALEVPLEKELRLMQTQTAEAQMIFLRLARLSEVSTTTIQDLTLLPALPPPPPLFWYEFREPLMEGVVQQRKGRFTLEVLVDGEMLLCHCPSTALHPNTDLLNSGKVPCLVSRVDDTVKRYPDKQRKTQHTVEAISLDDSRSWIGINQVMVARYVGHFLKSGGLPEICIDPEGLKAEQKVGQCRIDFVHQGRDTIELKMFPPTILRPVPRSMKNTAEARTFTERITRQLLCMTQHLQEQRAARGLPNPGEERVRIYHVPESDNPRSMLLMCYQNSEPPVKIPKGALQSGSPVMAAFSAAKKAGVEFWQVNMRIDPTGVTLASYTPYERKHRDFGSLSVGKVGAEQMMLGAREQHISVR</sequence>
<dbReference type="Proteomes" id="UP001491310">
    <property type="component" value="Unassembled WGS sequence"/>
</dbReference>
<organism evidence="1 2">
    <name type="scientific">Coccomyxa subellipsoidea</name>
    <dbReference type="NCBI Taxonomy" id="248742"/>
    <lineage>
        <taxon>Eukaryota</taxon>
        <taxon>Viridiplantae</taxon>
        <taxon>Chlorophyta</taxon>
        <taxon>core chlorophytes</taxon>
        <taxon>Trebouxiophyceae</taxon>
        <taxon>Trebouxiophyceae incertae sedis</taxon>
        <taxon>Coccomyxaceae</taxon>
        <taxon>Coccomyxa</taxon>
    </lineage>
</organism>
<proteinExistence type="predicted"/>
<dbReference type="PANTHER" id="PTHR30545">
    <property type="entry name" value="SUGAR FERMENTATION STIMULATION PROTEIN A"/>
    <property type="match status" value="1"/>
</dbReference>
<dbReference type="EMBL" id="JALJOT010000014">
    <property type="protein sequence ID" value="KAK9903601.1"/>
    <property type="molecule type" value="Genomic_DNA"/>
</dbReference>
<name>A0ABR2YEM0_9CHLO</name>
<protein>
    <submittedName>
        <fullName evidence="1">Uncharacterized protein</fullName>
    </submittedName>
</protein>
<accession>A0ABR2YEM0</accession>
<reference evidence="1 2" key="1">
    <citation type="journal article" date="2024" name="Nat. Commun.">
        <title>Phylogenomics reveals the evolutionary origins of lichenization in chlorophyte algae.</title>
        <authorList>
            <person name="Puginier C."/>
            <person name="Libourel C."/>
            <person name="Otte J."/>
            <person name="Skaloud P."/>
            <person name="Haon M."/>
            <person name="Grisel S."/>
            <person name="Petersen M."/>
            <person name="Berrin J.G."/>
            <person name="Delaux P.M."/>
            <person name="Dal Grande F."/>
            <person name="Keller J."/>
        </authorList>
    </citation>
    <scope>NUCLEOTIDE SEQUENCE [LARGE SCALE GENOMIC DNA]</scope>
    <source>
        <strain evidence="1 2">SAG 216-7</strain>
    </source>
</reference>
<dbReference type="Gene3D" id="2.40.50.580">
    <property type="match status" value="1"/>
</dbReference>
<evidence type="ECO:0000313" key="1">
    <source>
        <dbReference type="EMBL" id="KAK9903601.1"/>
    </source>
</evidence>
<dbReference type="Gene3D" id="3.40.1350.60">
    <property type="match status" value="1"/>
</dbReference>